<evidence type="ECO:0000313" key="8">
    <source>
        <dbReference type="EMBL" id="TGO33021.1"/>
    </source>
</evidence>
<evidence type="ECO:0000256" key="7">
    <source>
        <dbReference type="SAM" id="MobiDB-lite"/>
    </source>
</evidence>
<dbReference type="GO" id="GO:0005783">
    <property type="term" value="C:endoplasmic reticulum"/>
    <property type="evidence" value="ECO:0007669"/>
    <property type="project" value="UniProtKB-SubCell"/>
</dbReference>
<evidence type="ECO:0000256" key="1">
    <source>
        <dbReference type="ARBA" id="ARBA00004173"/>
    </source>
</evidence>
<dbReference type="InterPro" id="IPR052374">
    <property type="entry name" value="SERAC1"/>
</dbReference>
<comment type="caution">
    <text evidence="8">The sequence shown here is derived from an EMBL/GenBank/DDBJ whole genome shotgun (WGS) entry which is preliminary data.</text>
</comment>
<comment type="subcellular location">
    <subcellularLocation>
        <location evidence="2">Endoplasmic reticulum</location>
    </subcellularLocation>
    <subcellularLocation>
        <location evidence="3">Membrane</location>
    </subcellularLocation>
    <subcellularLocation>
        <location evidence="1">Mitochondrion</location>
    </subcellularLocation>
</comment>
<dbReference type="InterPro" id="IPR029058">
    <property type="entry name" value="AB_hydrolase_fold"/>
</dbReference>
<accession>A0A4Z1GF16</accession>
<dbReference type="GO" id="GO:0005739">
    <property type="term" value="C:mitochondrion"/>
    <property type="evidence" value="ECO:0007669"/>
    <property type="project" value="UniProtKB-SubCell"/>
</dbReference>
<dbReference type="PANTHER" id="PTHR48182:SF2">
    <property type="entry name" value="PROTEIN SERAC1"/>
    <property type="match status" value="1"/>
</dbReference>
<evidence type="ECO:0000256" key="5">
    <source>
        <dbReference type="ARBA" id="ARBA00023128"/>
    </source>
</evidence>
<dbReference type="Proteomes" id="UP000297814">
    <property type="component" value="Unassembled WGS sequence"/>
</dbReference>
<gene>
    <name evidence="8" type="ORF">BHYA_0272g00030</name>
</gene>
<feature type="compositionally biased region" description="Acidic residues" evidence="7">
    <location>
        <begin position="529"/>
        <end position="538"/>
    </location>
</feature>
<dbReference type="AlphaFoldDB" id="A0A4Z1GF16"/>
<organism evidence="8 9">
    <name type="scientific">Botrytis hyacinthi</name>
    <dbReference type="NCBI Taxonomy" id="278943"/>
    <lineage>
        <taxon>Eukaryota</taxon>
        <taxon>Fungi</taxon>
        <taxon>Dikarya</taxon>
        <taxon>Ascomycota</taxon>
        <taxon>Pezizomycotina</taxon>
        <taxon>Leotiomycetes</taxon>
        <taxon>Helotiales</taxon>
        <taxon>Sclerotiniaceae</taxon>
        <taxon>Botrytis</taxon>
    </lineage>
</organism>
<feature type="region of interest" description="Disordered" evidence="7">
    <location>
        <begin position="496"/>
        <end position="538"/>
    </location>
</feature>
<dbReference type="EMBL" id="PQXK01000272">
    <property type="protein sequence ID" value="TGO33021.1"/>
    <property type="molecule type" value="Genomic_DNA"/>
</dbReference>
<evidence type="ECO:0000313" key="9">
    <source>
        <dbReference type="Proteomes" id="UP000297814"/>
    </source>
</evidence>
<keyword evidence="9" id="KW-1185">Reference proteome</keyword>
<evidence type="ECO:0008006" key="10">
    <source>
        <dbReference type="Google" id="ProtNLM"/>
    </source>
</evidence>
<evidence type="ECO:0000256" key="3">
    <source>
        <dbReference type="ARBA" id="ARBA00004370"/>
    </source>
</evidence>
<keyword evidence="6" id="KW-0472">Membrane</keyword>
<dbReference type="GO" id="GO:0016020">
    <property type="term" value="C:membrane"/>
    <property type="evidence" value="ECO:0007669"/>
    <property type="project" value="UniProtKB-SubCell"/>
</dbReference>
<proteinExistence type="predicted"/>
<dbReference type="PANTHER" id="PTHR48182">
    <property type="entry name" value="PROTEIN SERAC1"/>
    <property type="match status" value="1"/>
</dbReference>
<keyword evidence="5" id="KW-0496">Mitochondrion</keyword>
<feature type="region of interest" description="Disordered" evidence="7">
    <location>
        <begin position="91"/>
        <end position="122"/>
    </location>
</feature>
<dbReference type="SUPFAM" id="SSF53474">
    <property type="entry name" value="alpha/beta-Hydrolases"/>
    <property type="match status" value="1"/>
</dbReference>
<protein>
    <recommendedName>
        <fullName evidence="10">DUF676 domain-containing protein</fullName>
    </recommendedName>
</protein>
<reference evidence="8 9" key="1">
    <citation type="submission" date="2017-12" db="EMBL/GenBank/DDBJ databases">
        <title>Comparative genomics of Botrytis spp.</title>
        <authorList>
            <person name="Valero-Jimenez C.A."/>
            <person name="Tapia P."/>
            <person name="Veloso J."/>
            <person name="Silva-Moreno E."/>
            <person name="Staats M."/>
            <person name="Valdes J.H."/>
            <person name="Van Kan J.A.L."/>
        </authorList>
    </citation>
    <scope>NUCLEOTIDE SEQUENCE [LARGE SCALE GENOMIC DNA]</scope>
    <source>
        <strain evidence="8 9">Bh0001</strain>
    </source>
</reference>
<evidence type="ECO:0000256" key="2">
    <source>
        <dbReference type="ARBA" id="ARBA00004240"/>
    </source>
</evidence>
<keyword evidence="4" id="KW-0256">Endoplasmic reticulum</keyword>
<evidence type="ECO:0000256" key="4">
    <source>
        <dbReference type="ARBA" id="ARBA00022824"/>
    </source>
</evidence>
<sequence>MSRNSDDVLSCVCTVSGDRKECTVAIESIVQKFFGKHAKVIRKKSTVSSGAQSYDYEVQLPGSEAPKPEELQKVHNLCRIKVQALLRELDPLPKSDKGKGLVPPPSSDLEKIPQPPATKDRPDTIRIRNIPVTYTREVVEIIVQKEFRSKPKIHSLALHMREHLCATVTFPKEEFGFPTEQLPKVILARQSRPDAPEMQYDADFLNFTTLYNASSERLQADVELVLMTDMSGSIVAVVGLGTHAFGTFRSTTPGSHEMWLRDFLPKNIPNTRILLYGYPSTVPGGQSMEKVEDIANTFLNRLTLLRRNTSTRNRPIIFIGQSLGGLIVQESLLRAADSRDPYEREIFDFWHGLVGFGIPIAGLNNPSLIEAVKSQPNKVLIGQLCRDRENGTPSAYLIELKHRFESCCKRKERSSSHAPEVLYFWERHYSQPRTRNGIVGEKVLMVEDSATPGARNLPLNSDHSGMVKYSSRSDLLYEDVSSNIDGMVCSLAERKNDVQSTSIDESSQRRGDKTINGTSAPKRRGTFLSEDELETTLA</sequence>
<evidence type="ECO:0000256" key="6">
    <source>
        <dbReference type="ARBA" id="ARBA00023136"/>
    </source>
</evidence>
<name>A0A4Z1GF16_9HELO</name>